<dbReference type="PANTHER" id="PTHR45224">
    <property type="entry name" value="OS01G0527900 PROTEIN-RELATED"/>
    <property type="match status" value="1"/>
</dbReference>
<evidence type="ECO:0000256" key="1">
    <source>
        <dbReference type="SAM" id="MobiDB-lite"/>
    </source>
</evidence>
<dbReference type="Gramene" id="OB02G22240.1">
    <property type="protein sequence ID" value="OB02G22240.1"/>
    <property type="gene ID" value="OB02G22240"/>
</dbReference>
<name>J3LC57_ORYBR</name>
<accession>J3LC57</accession>
<organism evidence="2">
    <name type="scientific">Oryza brachyantha</name>
    <name type="common">malo sina</name>
    <dbReference type="NCBI Taxonomy" id="4533"/>
    <lineage>
        <taxon>Eukaryota</taxon>
        <taxon>Viridiplantae</taxon>
        <taxon>Streptophyta</taxon>
        <taxon>Embryophyta</taxon>
        <taxon>Tracheophyta</taxon>
        <taxon>Spermatophyta</taxon>
        <taxon>Magnoliopsida</taxon>
        <taxon>Liliopsida</taxon>
        <taxon>Poales</taxon>
        <taxon>Poaceae</taxon>
        <taxon>BOP clade</taxon>
        <taxon>Oryzoideae</taxon>
        <taxon>Oryzeae</taxon>
        <taxon>Oryzinae</taxon>
        <taxon>Oryza</taxon>
    </lineage>
</organism>
<proteinExistence type="predicted"/>
<protein>
    <recommendedName>
        <fullName evidence="4">Myb-like domain-containing protein</fullName>
    </recommendedName>
</protein>
<evidence type="ECO:0000313" key="3">
    <source>
        <dbReference type="Proteomes" id="UP000006038"/>
    </source>
</evidence>
<dbReference type="PANTHER" id="PTHR45224:SF5">
    <property type="entry name" value="OS02G0311800 PROTEIN"/>
    <property type="match status" value="1"/>
</dbReference>
<feature type="region of interest" description="Disordered" evidence="1">
    <location>
        <begin position="1"/>
        <end position="22"/>
    </location>
</feature>
<dbReference type="EnsemblPlants" id="OB02G22240.1">
    <property type="protein sequence ID" value="OB02G22240.1"/>
    <property type="gene ID" value="OB02G22240"/>
</dbReference>
<dbReference type="eggNOG" id="ENOG502SZRR">
    <property type="taxonomic scope" value="Eukaryota"/>
</dbReference>
<dbReference type="AlphaFoldDB" id="J3LC57"/>
<reference evidence="2" key="1">
    <citation type="submission" date="2013-04" db="UniProtKB">
        <authorList>
            <consortium name="EnsemblPlants"/>
        </authorList>
    </citation>
    <scope>IDENTIFICATION</scope>
</reference>
<dbReference type="Proteomes" id="UP000006038">
    <property type="component" value="Unassembled WGS sequence"/>
</dbReference>
<evidence type="ECO:0000313" key="2">
    <source>
        <dbReference type="EnsemblPlants" id="OB02G22240.1"/>
    </source>
</evidence>
<dbReference type="STRING" id="4533.J3LC57"/>
<keyword evidence="3" id="KW-1185">Reference proteome</keyword>
<dbReference type="HOGENOM" id="CLU_1368072_0_0_1"/>
<evidence type="ECO:0008006" key="4">
    <source>
        <dbReference type="Google" id="ProtNLM"/>
    </source>
</evidence>
<dbReference type="OMA" id="ISMDANV"/>
<sequence>MSGLRRPKATRGSAAQATSANAPARQSLFARNLIFEATRDSQLAAAGVSAPLFHGLPPGSRDSMYPPGGFTNFLQHNSFLNNQGASQLPENSHFVGATSTEHAVSPTENISMDANVVGLVEKEPIDIDGDETPQAIRSEIRLNWTRKEDERLASAWLLNSIDPVDGNNKKLDRYWGDVTTTYNSTTASNRTRNRNQLKIR</sequence>